<proteinExistence type="inferred from homology"/>
<keyword evidence="10" id="KW-1185">Reference proteome</keyword>
<dbReference type="PIRSF" id="PIRSF000137">
    <property type="entry name" value="Alcohol_oxidase"/>
    <property type="match status" value="1"/>
</dbReference>
<dbReference type="STRING" id="1890364.A0A2P6NEF4"/>
<comment type="caution">
    <text evidence="9">The sequence shown here is derived from an EMBL/GenBank/DDBJ whole genome shotgun (WGS) entry which is preliminary data.</text>
</comment>
<dbReference type="OrthoDB" id="20088at2759"/>
<dbReference type="InterPro" id="IPR000172">
    <property type="entry name" value="GMC_OxRdtase_N"/>
</dbReference>
<evidence type="ECO:0000256" key="4">
    <source>
        <dbReference type="ARBA" id="ARBA00022827"/>
    </source>
</evidence>
<dbReference type="Pfam" id="PF05199">
    <property type="entry name" value="GMC_oxred_C"/>
    <property type="match status" value="1"/>
</dbReference>
<gene>
    <name evidence="9" type="ORF">PROFUN_10384</name>
</gene>
<dbReference type="AlphaFoldDB" id="A0A2P6NEF4"/>
<accession>A0A2P6NEF4</accession>
<keyword evidence="4 5" id="KW-0274">FAD</keyword>
<dbReference type="InParanoid" id="A0A2P6NEF4"/>
<dbReference type="GO" id="GO:0016614">
    <property type="term" value="F:oxidoreductase activity, acting on CH-OH group of donors"/>
    <property type="evidence" value="ECO:0007669"/>
    <property type="project" value="InterPro"/>
</dbReference>
<feature type="binding site" evidence="5">
    <location>
        <position position="571"/>
    </location>
    <ligand>
        <name>FAD</name>
        <dbReference type="ChEBI" id="CHEBI:57692"/>
    </ligand>
</feature>
<dbReference type="Pfam" id="PF00732">
    <property type="entry name" value="GMC_oxred_N"/>
    <property type="match status" value="1"/>
</dbReference>
<dbReference type="InterPro" id="IPR012132">
    <property type="entry name" value="GMC_OxRdtase"/>
</dbReference>
<name>A0A2P6NEF4_9EUKA</name>
<evidence type="ECO:0000259" key="8">
    <source>
        <dbReference type="Pfam" id="PF05199"/>
    </source>
</evidence>
<dbReference type="PANTHER" id="PTHR11552">
    <property type="entry name" value="GLUCOSE-METHANOL-CHOLINE GMC OXIDOREDUCTASE"/>
    <property type="match status" value="1"/>
</dbReference>
<evidence type="ECO:0000313" key="10">
    <source>
        <dbReference type="Proteomes" id="UP000241769"/>
    </source>
</evidence>
<dbReference type="Gene3D" id="3.50.50.60">
    <property type="entry name" value="FAD/NAD(P)-binding domain"/>
    <property type="match status" value="1"/>
</dbReference>
<feature type="chain" id="PRO_5015160869" evidence="6">
    <location>
        <begin position="21"/>
        <end position="601"/>
    </location>
</feature>
<dbReference type="InterPro" id="IPR036188">
    <property type="entry name" value="FAD/NAD-bd_sf"/>
</dbReference>
<dbReference type="Gene3D" id="3.30.560.10">
    <property type="entry name" value="Glucose Oxidase, domain 3"/>
    <property type="match status" value="1"/>
</dbReference>
<dbReference type="Proteomes" id="UP000241769">
    <property type="component" value="Unassembled WGS sequence"/>
</dbReference>
<dbReference type="SUPFAM" id="SSF51905">
    <property type="entry name" value="FAD/NAD(P)-binding domain"/>
    <property type="match status" value="1"/>
</dbReference>
<evidence type="ECO:0000256" key="6">
    <source>
        <dbReference type="SAM" id="SignalP"/>
    </source>
</evidence>
<evidence type="ECO:0000256" key="1">
    <source>
        <dbReference type="ARBA" id="ARBA00001974"/>
    </source>
</evidence>
<reference evidence="9 10" key="1">
    <citation type="journal article" date="2018" name="Genome Biol. Evol.">
        <title>Multiple Roots of Fruiting Body Formation in Amoebozoa.</title>
        <authorList>
            <person name="Hillmann F."/>
            <person name="Forbes G."/>
            <person name="Novohradska S."/>
            <person name="Ferling I."/>
            <person name="Riege K."/>
            <person name="Groth M."/>
            <person name="Westermann M."/>
            <person name="Marz M."/>
            <person name="Spaller T."/>
            <person name="Winckler T."/>
            <person name="Schaap P."/>
            <person name="Glockner G."/>
        </authorList>
    </citation>
    <scope>NUCLEOTIDE SEQUENCE [LARGE SCALE GENOMIC DNA]</scope>
    <source>
        <strain evidence="9 10">Jena</strain>
    </source>
</reference>
<dbReference type="EMBL" id="MDYQ01000106">
    <property type="protein sequence ID" value="PRP82312.1"/>
    <property type="molecule type" value="Genomic_DNA"/>
</dbReference>
<dbReference type="PANTHER" id="PTHR11552:SF147">
    <property type="entry name" value="CHOLINE DEHYDROGENASE, MITOCHONDRIAL"/>
    <property type="match status" value="1"/>
</dbReference>
<evidence type="ECO:0000256" key="5">
    <source>
        <dbReference type="PIRSR" id="PIRSR000137-2"/>
    </source>
</evidence>
<evidence type="ECO:0000256" key="3">
    <source>
        <dbReference type="ARBA" id="ARBA00022630"/>
    </source>
</evidence>
<comment type="similarity">
    <text evidence="2">Belongs to the GMC oxidoreductase family.</text>
</comment>
<keyword evidence="6" id="KW-0732">Signal</keyword>
<organism evidence="9 10">
    <name type="scientific">Planoprotostelium fungivorum</name>
    <dbReference type="NCBI Taxonomy" id="1890364"/>
    <lineage>
        <taxon>Eukaryota</taxon>
        <taxon>Amoebozoa</taxon>
        <taxon>Evosea</taxon>
        <taxon>Variosea</taxon>
        <taxon>Cavosteliida</taxon>
        <taxon>Cavosteliaceae</taxon>
        <taxon>Planoprotostelium</taxon>
    </lineage>
</organism>
<dbReference type="GO" id="GO:0050660">
    <property type="term" value="F:flavin adenine dinucleotide binding"/>
    <property type="evidence" value="ECO:0007669"/>
    <property type="project" value="InterPro"/>
</dbReference>
<feature type="domain" description="Glucose-methanol-choline oxidoreductase N-terminal" evidence="7">
    <location>
        <begin position="29"/>
        <end position="372"/>
    </location>
</feature>
<sequence>MRKSHFALTILSVLSAILLSNLYQDDKVFDYVIVGGGAAGSLMASRLSEDSSKTVLVLHRGTDDVCVACDDASAADPAYINAGLHSRNGADYFTSPQLFTQRNIREVRTNLPGGGTRIYGSINIPSSKNLIEKRWPEGLKYDVMLPYLNKLQDHFCHYLPFDVTNITEGECTTWHGKPQDVGMSISPPIPGPDHDFARDLFHGAEKYNITYVPDPWNPHYQSKGSYSWGTHSFHNRQDVKDVQSKRTRESAWTGYLPLSLREKRTNLVYQTQSEARSLIYLRDLLWYPVAALRLWTLPSSNDSEVRVVGVRYEKGGEFRVAFARKEVVLCAGVEGTPHFLQNNGIGPADLLHRLDIPVVVDNPHVGQGIAAHQAVTMVFSAKKAIPVRPGNDASQARMLLSSPLNKGYPDMEIELFLGFPVSQLESASSGYDPLFFTTPSTDGSYPHASVLVEVVDPQWRGSINVTSSVFHSPSQVDYGWPRDAGSYAASEDYQKLSYGFKLIRDIFLGNNSFAEQHIESEIVPGGPERDFMHAAQVQHDIYHLTGGMNIGKATDLKGAVRGLSGLSVCDGGLVPHPPNGNPTTTILALCEYVADQIKAKV</sequence>
<feature type="domain" description="Glucose-methanol-choline oxidoreductase C-terminal" evidence="8">
    <location>
        <begin position="458"/>
        <end position="589"/>
    </location>
</feature>
<evidence type="ECO:0000313" key="9">
    <source>
        <dbReference type="EMBL" id="PRP82312.1"/>
    </source>
</evidence>
<evidence type="ECO:0000259" key="7">
    <source>
        <dbReference type="Pfam" id="PF00732"/>
    </source>
</evidence>
<comment type="cofactor">
    <cofactor evidence="1 5">
        <name>FAD</name>
        <dbReference type="ChEBI" id="CHEBI:57692"/>
    </cofactor>
</comment>
<protein>
    <submittedName>
        <fullName evidence="9">Glucose-methanol-choline oxidoreductase</fullName>
    </submittedName>
</protein>
<evidence type="ECO:0000256" key="2">
    <source>
        <dbReference type="ARBA" id="ARBA00010790"/>
    </source>
</evidence>
<keyword evidence="3" id="KW-0285">Flavoprotein</keyword>
<dbReference type="InterPro" id="IPR007867">
    <property type="entry name" value="GMC_OxRtase_C"/>
</dbReference>
<feature type="signal peptide" evidence="6">
    <location>
        <begin position="1"/>
        <end position="20"/>
    </location>
</feature>